<proteinExistence type="inferred from homology"/>
<dbReference type="PANTHER" id="PTHR42993:SF1">
    <property type="entry name" value="MAOC-LIKE DEHYDRATASE DOMAIN-CONTAINING PROTEIN"/>
    <property type="match status" value="1"/>
</dbReference>
<evidence type="ECO:0000259" key="2">
    <source>
        <dbReference type="Pfam" id="PF01575"/>
    </source>
</evidence>
<dbReference type="InterPro" id="IPR039375">
    <property type="entry name" value="NodN-like"/>
</dbReference>
<protein>
    <submittedName>
        <fullName evidence="3">Acyl dehydratase</fullName>
    </submittedName>
</protein>
<organism evidence="3 4">
    <name type="scientific">Marinactinospora thermotolerans DSM 45154</name>
    <dbReference type="NCBI Taxonomy" id="1122192"/>
    <lineage>
        <taxon>Bacteria</taxon>
        <taxon>Bacillati</taxon>
        <taxon>Actinomycetota</taxon>
        <taxon>Actinomycetes</taxon>
        <taxon>Streptosporangiales</taxon>
        <taxon>Nocardiopsidaceae</taxon>
        <taxon>Marinactinospora</taxon>
    </lineage>
</organism>
<dbReference type="InterPro" id="IPR029069">
    <property type="entry name" value="HotDog_dom_sf"/>
</dbReference>
<dbReference type="Pfam" id="PF01575">
    <property type="entry name" value="MaoC_dehydratas"/>
    <property type="match status" value="1"/>
</dbReference>
<sequence>MRRFTDVTALAAARGQHLGYSDWHVVTQERIDAFAEATGDHQWIHVDPERAARGPFGSTIAHGFLSLSLLPMFGPEVYELDTPPTMGVNYGLNKVRFLQPVTVGSRVRDGIELTEVKETDKGLLLTMRHEVQIEGVERPALVAETLTLLVP</sequence>
<evidence type="ECO:0000313" key="4">
    <source>
        <dbReference type="Proteomes" id="UP000190637"/>
    </source>
</evidence>
<reference evidence="3 4" key="1">
    <citation type="submission" date="2017-02" db="EMBL/GenBank/DDBJ databases">
        <authorList>
            <person name="Peterson S.W."/>
        </authorList>
    </citation>
    <scope>NUCLEOTIDE SEQUENCE [LARGE SCALE GENOMIC DNA]</scope>
    <source>
        <strain evidence="3 4">DSM 45154</strain>
    </source>
</reference>
<accession>A0A1T4M7Z1</accession>
<gene>
    <name evidence="3" type="ORF">SAMN02745673_00984</name>
</gene>
<keyword evidence="4" id="KW-1185">Reference proteome</keyword>
<dbReference type="SUPFAM" id="SSF54637">
    <property type="entry name" value="Thioesterase/thiol ester dehydrase-isomerase"/>
    <property type="match status" value="1"/>
</dbReference>
<dbReference type="AlphaFoldDB" id="A0A1T4M7Z1"/>
<evidence type="ECO:0000313" key="3">
    <source>
        <dbReference type="EMBL" id="SJZ63031.1"/>
    </source>
</evidence>
<dbReference type="OrthoDB" id="9801735at2"/>
<dbReference type="Proteomes" id="UP000190637">
    <property type="component" value="Unassembled WGS sequence"/>
</dbReference>
<name>A0A1T4M7Z1_9ACTN</name>
<dbReference type="PANTHER" id="PTHR42993">
    <property type="entry name" value="MAOC-LIKE DEHYDRATASE DOMAIN-CONTAINING PROTEIN"/>
    <property type="match status" value="1"/>
</dbReference>
<dbReference type="InterPro" id="IPR002539">
    <property type="entry name" value="MaoC-like_dom"/>
</dbReference>
<dbReference type="Gene3D" id="3.10.129.10">
    <property type="entry name" value="Hotdog Thioesterase"/>
    <property type="match status" value="1"/>
</dbReference>
<dbReference type="CDD" id="cd03450">
    <property type="entry name" value="NodN"/>
    <property type="match status" value="1"/>
</dbReference>
<comment type="similarity">
    <text evidence="1">Belongs to the enoyl-CoA hydratase/isomerase family.</text>
</comment>
<evidence type="ECO:0000256" key="1">
    <source>
        <dbReference type="ARBA" id="ARBA00005254"/>
    </source>
</evidence>
<dbReference type="RefSeq" id="WP_078760371.1">
    <property type="nucleotide sequence ID" value="NZ_FUWS01000002.1"/>
</dbReference>
<feature type="domain" description="MaoC-like" evidence="2">
    <location>
        <begin position="13"/>
        <end position="122"/>
    </location>
</feature>
<dbReference type="STRING" id="1122192.SAMN02745673_00984"/>
<dbReference type="EMBL" id="FUWS01000002">
    <property type="protein sequence ID" value="SJZ63031.1"/>
    <property type="molecule type" value="Genomic_DNA"/>
</dbReference>